<sequence>MGELEGRVVILDELEVTQGVEISPQLSQAVTEDMNEYWLTNRRRPYKRVKVLMAHWASDDLGLATEMNDLAFVFRDLYGFEVSSFLIPDYHPSAILSSVVIDFLEDSPLDTLFIYGGHGTINPPRNDSVWAASRLGEPSMPSADIQTLFEESPADSVLIYDACCSADAAVTRPTFQGVTELIASCGFQTTAPGPGRQSFTYALTNVLREHSPTKTSLAVADLYLKLLARLRHTQDRTVETTPVHCALSNKPIGRRIVFEPMGNHHPVDLSTVQTPYVYTFSFAADTLWMTYEAWLRWKDWITKAPPEAYFFMGARVSTY</sequence>
<dbReference type="EMBL" id="KQ947414">
    <property type="protein sequence ID" value="KUJ17740.1"/>
    <property type="molecule type" value="Genomic_DNA"/>
</dbReference>
<name>A0A194XC47_MOLSC</name>
<evidence type="ECO:0000313" key="1">
    <source>
        <dbReference type="EMBL" id="KUJ17740.1"/>
    </source>
</evidence>
<evidence type="ECO:0000313" key="2">
    <source>
        <dbReference type="Proteomes" id="UP000070700"/>
    </source>
</evidence>
<dbReference type="KEGG" id="psco:LY89DRAFT_733567"/>
<dbReference type="OrthoDB" id="4760831at2759"/>
<dbReference type="InParanoid" id="A0A194XC47"/>
<proteinExistence type="predicted"/>
<gene>
    <name evidence="1" type="ORF">LY89DRAFT_733567</name>
</gene>
<accession>A0A194XC47</accession>
<dbReference type="GeneID" id="28829543"/>
<dbReference type="AlphaFoldDB" id="A0A194XC47"/>
<dbReference type="Proteomes" id="UP000070700">
    <property type="component" value="Unassembled WGS sequence"/>
</dbReference>
<protein>
    <submittedName>
        <fullName evidence="1">Uncharacterized protein</fullName>
    </submittedName>
</protein>
<keyword evidence="2" id="KW-1185">Reference proteome</keyword>
<dbReference type="RefSeq" id="XP_018072095.1">
    <property type="nucleotide sequence ID" value="XM_018219817.1"/>
</dbReference>
<organism evidence="1 2">
    <name type="scientific">Mollisia scopiformis</name>
    <name type="common">Conifer needle endophyte fungus</name>
    <name type="synonym">Phialocephala scopiformis</name>
    <dbReference type="NCBI Taxonomy" id="149040"/>
    <lineage>
        <taxon>Eukaryota</taxon>
        <taxon>Fungi</taxon>
        <taxon>Dikarya</taxon>
        <taxon>Ascomycota</taxon>
        <taxon>Pezizomycotina</taxon>
        <taxon>Leotiomycetes</taxon>
        <taxon>Helotiales</taxon>
        <taxon>Mollisiaceae</taxon>
        <taxon>Mollisia</taxon>
    </lineage>
</organism>
<reference evidence="1 2" key="1">
    <citation type="submission" date="2015-10" db="EMBL/GenBank/DDBJ databases">
        <title>Full genome of DAOMC 229536 Phialocephala scopiformis, a fungal endophyte of spruce producing the potent anti-insectan compound rugulosin.</title>
        <authorList>
            <consortium name="DOE Joint Genome Institute"/>
            <person name="Walker A.K."/>
            <person name="Frasz S.L."/>
            <person name="Seifert K.A."/>
            <person name="Miller J.D."/>
            <person name="Mondo S.J."/>
            <person name="Labutti K."/>
            <person name="Lipzen A."/>
            <person name="Dockter R."/>
            <person name="Kennedy M."/>
            <person name="Grigoriev I.V."/>
            <person name="Spatafora J.W."/>
        </authorList>
    </citation>
    <scope>NUCLEOTIDE SEQUENCE [LARGE SCALE GENOMIC DNA]</scope>
    <source>
        <strain evidence="1 2">CBS 120377</strain>
    </source>
</reference>